<keyword evidence="6" id="KW-0966">Cell projection</keyword>
<proteinExistence type="inferred from homology"/>
<evidence type="ECO:0000313" key="7">
    <source>
        <dbReference type="Proteomes" id="UP000653056"/>
    </source>
</evidence>
<feature type="region of interest" description="Disordered" evidence="4">
    <location>
        <begin position="1"/>
        <end position="85"/>
    </location>
</feature>
<feature type="region of interest" description="Disordered" evidence="4">
    <location>
        <begin position="433"/>
        <end position="452"/>
    </location>
</feature>
<dbReference type="PANTHER" id="PTHR37533:SF2">
    <property type="entry name" value="FLAGELLAR HOOK-LENGTH CONTROL PROTEIN"/>
    <property type="match status" value="1"/>
</dbReference>
<dbReference type="EMBL" id="BMXS01000001">
    <property type="protein sequence ID" value="GGX78089.1"/>
    <property type="molecule type" value="Genomic_DNA"/>
</dbReference>
<evidence type="ECO:0000256" key="4">
    <source>
        <dbReference type="SAM" id="MobiDB-lite"/>
    </source>
</evidence>
<dbReference type="InterPro" id="IPR038610">
    <property type="entry name" value="FliK-like_C_sf"/>
</dbReference>
<evidence type="ECO:0000259" key="5">
    <source>
        <dbReference type="Pfam" id="PF02120"/>
    </source>
</evidence>
<dbReference type="Gene3D" id="3.30.750.140">
    <property type="match status" value="1"/>
</dbReference>
<feature type="compositionally biased region" description="Polar residues" evidence="4">
    <location>
        <begin position="35"/>
        <end position="47"/>
    </location>
</feature>
<dbReference type="InterPro" id="IPR021136">
    <property type="entry name" value="Flagellar_hook_control-like_C"/>
</dbReference>
<feature type="region of interest" description="Disordered" evidence="4">
    <location>
        <begin position="212"/>
        <end position="241"/>
    </location>
</feature>
<comment type="similarity">
    <text evidence="2">Belongs to the FliK family.</text>
</comment>
<gene>
    <name evidence="6" type="primary">fliK</name>
    <name evidence="6" type="ORF">GCM10007160_01650</name>
</gene>
<dbReference type="InterPro" id="IPR052563">
    <property type="entry name" value="FliK"/>
</dbReference>
<evidence type="ECO:0000256" key="2">
    <source>
        <dbReference type="ARBA" id="ARBA00009149"/>
    </source>
</evidence>
<dbReference type="Proteomes" id="UP000653056">
    <property type="component" value="Unassembled WGS sequence"/>
</dbReference>
<dbReference type="PANTHER" id="PTHR37533">
    <property type="entry name" value="FLAGELLAR HOOK-LENGTH CONTROL PROTEIN"/>
    <property type="match status" value="1"/>
</dbReference>
<comment type="caution">
    <text evidence="6">The sequence shown here is derived from an EMBL/GenBank/DDBJ whole genome shotgun (WGS) entry which is preliminary data.</text>
</comment>
<keyword evidence="3" id="KW-1005">Bacterial flagellum biogenesis</keyword>
<reference evidence="7" key="1">
    <citation type="journal article" date="2019" name="Int. J. Syst. Evol. Microbiol.">
        <title>The Global Catalogue of Microorganisms (GCM) 10K type strain sequencing project: providing services to taxonomists for standard genome sequencing and annotation.</title>
        <authorList>
            <consortium name="The Broad Institute Genomics Platform"/>
            <consortium name="The Broad Institute Genome Sequencing Center for Infectious Disease"/>
            <person name="Wu L."/>
            <person name="Ma J."/>
        </authorList>
    </citation>
    <scope>NUCLEOTIDE SEQUENCE [LARGE SCALE GENOMIC DNA]</scope>
    <source>
        <strain evidence="7">KCTC 22228</strain>
    </source>
</reference>
<keyword evidence="7" id="KW-1185">Reference proteome</keyword>
<organism evidence="6 7">
    <name type="scientific">Litchfieldella qijiaojingensis</name>
    <dbReference type="NCBI Taxonomy" id="980347"/>
    <lineage>
        <taxon>Bacteria</taxon>
        <taxon>Pseudomonadati</taxon>
        <taxon>Pseudomonadota</taxon>
        <taxon>Gammaproteobacteria</taxon>
        <taxon>Oceanospirillales</taxon>
        <taxon>Halomonadaceae</taxon>
        <taxon>Litchfieldella</taxon>
    </lineage>
</organism>
<feature type="region of interest" description="Disordered" evidence="4">
    <location>
        <begin position="254"/>
        <end position="304"/>
    </location>
</feature>
<feature type="compositionally biased region" description="Low complexity" evidence="4">
    <location>
        <begin position="260"/>
        <end position="270"/>
    </location>
</feature>
<dbReference type="PRINTS" id="PR01007">
    <property type="entry name" value="FLGHOOKFLIK"/>
</dbReference>
<dbReference type="Pfam" id="PF02120">
    <property type="entry name" value="Flg_hook"/>
    <property type="match status" value="1"/>
</dbReference>
<sequence>MDIHALLTPTGKAAATPSNGVKQTDVPPEGAFSSHFDQASAQTSTIPVDTPRDTSGKSALATLDSQKTQGQEQTDTSPTASLAPLPQGIAQASGMSGQASEMRRLLEEVIVTDSASSEALPADALLATDIAPGEQDPLATIRERLALIDQAGQLRGEVSPATTEIATGNVTEAVTGTGAEHVQPGPERAQSIMNAGLQAQQVSSARPLLAEPAANRQSAHAAPDVGPAQTQLAPALPQSASDDIHRRMASGLQTLDGQSATAATQTTTTQGNQPPSLPPQIETVMRDGGFSGQPGQGNENSVRGGMDMHHVIGTSGQGQTGAVSGGAASAPAQATNPMLASTLPAHVSSPQWSQQLGQQLVGLHQRGGQRVELHLNPAELGPLSVSLKVNEHGAQAQFLSAHAQVRTAIEQAIPQLREALEEQGISLGETMVGEHPQQQPQEQPAFAGNSNSMVAGADDVIASEDQDGVTIPLAHDGSNGRVDLYA</sequence>
<protein>
    <submittedName>
        <fullName evidence="6">Flagellar hook-length control protein</fullName>
    </submittedName>
</protein>
<comment type="function">
    <text evidence="1">Controls the length of the flagellar hook.</text>
</comment>
<keyword evidence="6" id="KW-0969">Cilium</keyword>
<evidence type="ECO:0000313" key="6">
    <source>
        <dbReference type="EMBL" id="GGX78089.1"/>
    </source>
</evidence>
<dbReference type="InterPro" id="IPR001635">
    <property type="entry name" value="Flag_hook_Flik"/>
</dbReference>
<name>A0ABQ2YBP5_9GAMM</name>
<evidence type="ECO:0000256" key="1">
    <source>
        <dbReference type="ARBA" id="ARBA00003944"/>
    </source>
</evidence>
<dbReference type="CDD" id="cd17470">
    <property type="entry name" value="T3SS_Flik_C"/>
    <property type="match status" value="1"/>
</dbReference>
<accession>A0ABQ2YBP5</accession>
<evidence type="ECO:0000256" key="3">
    <source>
        <dbReference type="ARBA" id="ARBA00022795"/>
    </source>
</evidence>
<feature type="compositionally biased region" description="Polar residues" evidence="4">
    <location>
        <begin position="63"/>
        <end position="80"/>
    </location>
</feature>
<feature type="domain" description="Flagellar hook-length control protein-like C-terminal" evidence="5">
    <location>
        <begin position="360"/>
        <end position="440"/>
    </location>
</feature>
<keyword evidence="6" id="KW-0282">Flagellum</keyword>
<dbReference type="RefSeq" id="WP_189465001.1">
    <property type="nucleotide sequence ID" value="NZ_BMXS01000001.1"/>
</dbReference>